<dbReference type="GO" id="GO:0005737">
    <property type="term" value="C:cytoplasm"/>
    <property type="evidence" value="ECO:0007669"/>
    <property type="project" value="InterPro"/>
</dbReference>
<feature type="region of interest" description="Disordered" evidence="3">
    <location>
        <begin position="54"/>
        <end position="115"/>
    </location>
</feature>
<keyword evidence="2" id="KW-0677">Repeat</keyword>
<dbReference type="Proteomes" id="UP000481153">
    <property type="component" value="Unassembled WGS sequence"/>
</dbReference>
<feature type="compositionally biased region" description="Low complexity" evidence="3">
    <location>
        <begin position="62"/>
        <end position="86"/>
    </location>
</feature>
<feature type="compositionally biased region" description="Low complexity" evidence="3">
    <location>
        <begin position="12"/>
        <end position="21"/>
    </location>
</feature>
<keyword evidence="4" id="KW-1133">Transmembrane helix</keyword>
<evidence type="ECO:0000256" key="4">
    <source>
        <dbReference type="SAM" id="Phobius"/>
    </source>
</evidence>
<evidence type="ECO:0000256" key="2">
    <source>
        <dbReference type="ARBA" id="ARBA00022737"/>
    </source>
</evidence>
<dbReference type="InterPro" id="IPR014830">
    <property type="entry name" value="Glycolipid_transfer_prot_dom"/>
</dbReference>
<evidence type="ECO:0000313" key="6">
    <source>
        <dbReference type="EMBL" id="KAF0734763.1"/>
    </source>
</evidence>
<gene>
    <name evidence="6" type="ORF">Ae201684_008614</name>
</gene>
<feature type="transmembrane region" description="Helical" evidence="4">
    <location>
        <begin position="498"/>
        <end position="516"/>
    </location>
</feature>
<protein>
    <recommendedName>
        <fullName evidence="5">Glycolipid transfer protein domain-containing protein</fullName>
    </recommendedName>
</protein>
<dbReference type="SUPFAM" id="SSF52075">
    <property type="entry name" value="Outer arm dynein light chain 1"/>
    <property type="match status" value="1"/>
</dbReference>
<evidence type="ECO:0000313" key="7">
    <source>
        <dbReference type="Proteomes" id="UP000481153"/>
    </source>
</evidence>
<sequence>MAAKQSRATDGASSAASAPPSLSNPLHQIHHLTKEMSKAVALNVDTTMRTRTLTSISHAQRSNSEPSSSGSESSSAESSPNTSPTSLVSTMPMPQDAGQIPPKPQKTSPRRRTASSAEALLMPGRAFLESFYMFLKQHAKSLRVRNPRLQVLLNPPCLYYLEGCFNAMLVPSWSPETGALLQWQAKKDDAEVADQQGMSKTNRMLKLAGYVLNVIDLSIKSLPDAMLLPSTCNLAIFSSLLYLSIDGVDLEDIQNLSSLRKQLIELRLSHCHLPDLVALLGNNTPWTSLKHLSVVGCGLSKLDPTLALVPHIQTLVVARNHLQTLSHLENCPHLTRVDVSQNKLTAVAGAHRYLANVTHLDVSCNELTSTSGLEKMLGLQSVDLRSNQLVSTAEIASLVSLPLLQAIDLDGNPFVDAPYYRTRVLEHLGKDVVVDQMPWTEAELALFDRLHHPTIDVEHDVTTLPRGEYSPPTKSMAWTASRILLAVSAFMNEILGRAVMLCCLLVVAHVSAQWIWPRDALSDARDSYMAWTEAYVAVIAIATALPVYGIPLWMKKRAPPRKAKTPLSPRLTTQLSFNAQTQAATIDETQLPPASLDILSTALEILVEKATDMPLHDFISMVGEVSKLVEFLGPPAAFAAKTWPADEAILHQVWTQHRRSSTISIQKLVHDDTERHQSHSITRYIVSPPLVSVELTFFFWMARTLLRLVPVLMFVRSLCLELEKDATATLQHCLSEAYSTTIAKHNKHAWLVQKTVLSTIQLSSLTRENLLHMWDVDDDDEPDVELKEQRLHACGRMLDMIVVQLAKLRDVYNIHE</sequence>
<proteinExistence type="predicted"/>
<feature type="domain" description="Glycolipid transfer protein" evidence="5">
    <location>
        <begin position="614"/>
        <end position="760"/>
    </location>
</feature>
<keyword evidence="4" id="KW-0812">Transmembrane</keyword>
<name>A0A6G0X486_9STRA</name>
<feature type="region of interest" description="Disordered" evidence="3">
    <location>
        <begin position="1"/>
        <end position="27"/>
    </location>
</feature>
<evidence type="ECO:0000256" key="1">
    <source>
        <dbReference type="ARBA" id="ARBA00022614"/>
    </source>
</evidence>
<dbReference type="EMBL" id="VJMJ01000106">
    <property type="protein sequence ID" value="KAF0734763.1"/>
    <property type="molecule type" value="Genomic_DNA"/>
</dbReference>
<evidence type="ECO:0000256" key="3">
    <source>
        <dbReference type="SAM" id="MobiDB-lite"/>
    </source>
</evidence>
<dbReference type="PANTHER" id="PTHR15454:SF35">
    <property type="entry name" value="NISCHARIN"/>
    <property type="match status" value="1"/>
</dbReference>
<dbReference type="InterPro" id="IPR001611">
    <property type="entry name" value="Leu-rich_rpt"/>
</dbReference>
<dbReference type="Gene3D" id="3.80.10.10">
    <property type="entry name" value="Ribonuclease Inhibitor"/>
    <property type="match status" value="2"/>
</dbReference>
<organism evidence="6 7">
    <name type="scientific">Aphanomyces euteiches</name>
    <dbReference type="NCBI Taxonomy" id="100861"/>
    <lineage>
        <taxon>Eukaryota</taxon>
        <taxon>Sar</taxon>
        <taxon>Stramenopiles</taxon>
        <taxon>Oomycota</taxon>
        <taxon>Saprolegniomycetes</taxon>
        <taxon>Saprolegniales</taxon>
        <taxon>Verrucalvaceae</taxon>
        <taxon>Aphanomyces</taxon>
    </lineage>
</organism>
<reference evidence="6 7" key="1">
    <citation type="submission" date="2019-07" db="EMBL/GenBank/DDBJ databases">
        <title>Genomics analysis of Aphanomyces spp. identifies a new class of oomycete effector associated with host adaptation.</title>
        <authorList>
            <person name="Gaulin E."/>
        </authorList>
    </citation>
    <scope>NUCLEOTIDE SEQUENCE [LARGE SCALE GENOMIC DNA]</scope>
    <source>
        <strain evidence="6 7">ATCC 201684</strain>
    </source>
</reference>
<evidence type="ECO:0000259" key="5">
    <source>
        <dbReference type="Pfam" id="PF08718"/>
    </source>
</evidence>
<dbReference type="InterPro" id="IPR036497">
    <property type="entry name" value="GLTP_sf"/>
</dbReference>
<dbReference type="Pfam" id="PF13516">
    <property type="entry name" value="LRR_6"/>
    <property type="match status" value="2"/>
</dbReference>
<dbReference type="VEuPathDB" id="FungiDB:AeMF1_001474"/>
<keyword evidence="7" id="KW-1185">Reference proteome</keyword>
<dbReference type="Pfam" id="PF08718">
    <property type="entry name" value="GLTP"/>
    <property type="match status" value="1"/>
</dbReference>
<accession>A0A6G0X486</accession>
<dbReference type="InterPro" id="IPR032675">
    <property type="entry name" value="LRR_dom_sf"/>
</dbReference>
<feature type="transmembrane region" description="Helical" evidence="4">
    <location>
        <begin position="528"/>
        <end position="554"/>
    </location>
</feature>
<dbReference type="PANTHER" id="PTHR15454">
    <property type="entry name" value="NISCHARIN RELATED"/>
    <property type="match status" value="1"/>
</dbReference>
<keyword evidence="4" id="KW-0472">Membrane</keyword>
<comment type="caution">
    <text evidence="6">The sequence shown here is derived from an EMBL/GenBank/DDBJ whole genome shotgun (WGS) entry which is preliminary data.</text>
</comment>
<keyword evidence="1" id="KW-0433">Leucine-rich repeat</keyword>
<dbReference type="AlphaFoldDB" id="A0A6G0X486"/>
<dbReference type="GO" id="GO:0120013">
    <property type="term" value="F:lipid transfer activity"/>
    <property type="evidence" value="ECO:0007669"/>
    <property type="project" value="InterPro"/>
</dbReference>
<dbReference type="SUPFAM" id="SSF110004">
    <property type="entry name" value="Glycolipid transfer protein, GLTP"/>
    <property type="match status" value="1"/>
</dbReference>
<dbReference type="Gene3D" id="1.10.3520.10">
    <property type="entry name" value="Glycolipid transfer protein"/>
    <property type="match status" value="1"/>
</dbReference>